<dbReference type="InterPro" id="IPR029058">
    <property type="entry name" value="AB_hydrolase_fold"/>
</dbReference>
<evidence type="ECO:0000313" key="4">
    <source>
        <dbReference type="EMBL" id="PJJ70880.1"/>
    </source>
</evidence>
<keyword evidence="5" id="KW-1185">Reference proteome</keyword>
<dbReference type="GO" id="GO:0016787">
    <property type="term" value="F:hydrolase activity"/>
    <property type="evidence" value="ECO:0007669"/>
    <property type="project" value="InterPro"/>
</dbReference>
<evidence type="ECO:0000313" key="5">
    <source>
        <dbReference type="Proteomes" id="UP000228758"/>
    </source>
</evidence>
<dbReference type="InterPro" id="IPR050955">
    <property type="entry name" value="Plant_Biomass_Hydrol_Est"/>
</dbReference>
<dbReference type="Proteomes" id="UP000228758">
    <property type="component" value="Unassembled WGS sequence"/>
</dbReference>
<protein>
    <submittedName>
        <fullName evidence="4">Polyhydroxybutyrate depolymerase</fullName>
    </submittedName>
</protein>
<organism evidence="4 5">
    <name type="scientific">Diaminobutyricimonas aerilata</name>
    <dbReference type="NCBI Taxonomy" id="1162967"/>
    <lineage>
        <taxon>Bacteria</taxon>
        <taxon>Bacillati</taxon>
        <taxon>Actinomycetota</taxon>
        <taxon>Actinomycetes</taxon>
        <taxon>Micrococcales</taxon>
        <taxon>Microbacteriaceae</taxon>
        <taxon>Diaminobutyricimonas</taxon>
    </lineage>
</organism>
<feature type="region of interest" description="Disordered" evidence="2">
    <location>
        <begin position="210"/>
        <end position="232"/>
    </location>
</feature>
<accession>A0A2M9CG89</accession>
<feature type="domain" description="Phospholipase/carboxylesterase/thioesterase" evidence="3">
    <location>
        <begin position="95"/>
        <end position="180"/>
    </location>
</feature>
<evidence type="ECO:0000256" key="1">
    <source>
        <dbReference type="ARBA" id="ARBA00022729"/>
    </source>
</evidence>
<evidence type="ECO:0000259" key="3">
    <source>
        <dbReference type="Pfam" id="PF02230"/>
    </source>
</evidence>
<dbReference type="InterPro" id="IPR003140">
    <property type="entry name" value="PLipase/COase/thioEstase"/>
</dbReference>
<dbReference type="Pfam" id="PF02230">
    <property type="entry name" value="Abhydrolase_2"/>
    <property type="match status" value="1"/>
</dbReference>
<dbReference type="Gene3D" id="3.40.50.1820">
    <property type="entry name" value="alpha/beta hydrolase"/>
    <property type="match status" value="1"/>
</dbReference>
<dbReference type="AlphaFoldDB" id="A0A2M9CG89"/>
<keyword evidence="1" id="KW-0732">Signal</keyword>
<evidence type="ECO:0000256" key="2">
    <source>
        <dbReference type="SAM" id="MobiDB-lite"/>
    </source>
</evidence>
<sequence>MHESIEVAGRSRTLTVIGDPTGRPGRGLVLILHGSRQTGEVHRRFTGASFDALADRGTAVVAYLDGYRGNWNDARRESRFPARRENIDDVGFVRAVIDRLAQTHAVDRRRVVVAGFSNGGQMAMRLIHEVPDLLAGAAVVGATMPSAASFVDPRPAAAAHPLPVLLVHGTADPIAPFEGGRMRGWAERMFKVGGTTLSMVQTAEYFARRNGVTDPPRTSRVSPEGRRPWAARTDYTDRERPPVRLFTIHGGGHTVPGPKRAPFILGRTGRDISTAEEVARFFGVGTAE</sequence>
<dbReference type="RefSeq" id="WP_100363254.1">
    <property type="nucleotide sequence ID" value="NZ_PGFF01000001.1"/>
</dbReference>
<dbReference type="EMBL" id="PGFF01000001">
    <property type="protein sequence ID" value="PJJ70880.1"/>
    <property type="molecule type" value="Genomic_DNA"/>
</dbReference>
<reference evidence="4 5" key="1">
    <citation type="submission" date="2017-11" db="EMBL/GenBank/DDBJ databases">
        <title>Genomic Encyclopedia of Archaeal and Bacterial Type Strains, Phase II (KMG-II): From Individual Species to Whole Genera.</title>
        <authorList>
            <person name="Goeker M."/>
        </authorList>
    </citation>
    <scope>NUCLEOTIDE SEQUENCE [LARGE SCALE GENOMIC DNA]</scope>
    <source>
        <strain evidence="4 5">DSM 27393</strain>
    </source>
</reference>
<dbReference type="SUPFAM" id="SSF53474">
    <property type="entry name" value="alpha/beta-Hydrolases"/>
    <property type="match status" value="1"/>
</dbReference>
<proteinExistence type="predicted"/>
<comment type="caution">
    <text evidence="4">The sequence shown here is derived from an EMBL/GenBank/DDBJ whole genome shotgun (WGS) entry which is preliminary data.</text>
</comment>
<dbReference type="PANTHER" id="PTHR43037">
    <property type="entry name" value="UNNAMED PRODUCT-RELATED"/>
    <property type="match status" value="1"/>
</dbReference>
<gene>
    <name evidence="4" type="ORF">CLV46_0409</name>
</gene>
<name>A0A2M9CG89_9MICO</name>
<dbReference type="PANTHER" id="PTHR43037:SF1">
    <property type="entry name" value="BLL1128 PROTEIN"/>
    <property type="match status" value="1"/>
</dbReference>
<dbReference type="OrthoDB" id="9767239at2"/>